<dbReference type="PANTHER" id="PTHR34236">
    <property type="entry name" value="DIMETHYL SULFOXIDE REDUCTASE TRANSCRIPTIONAL ACTIVATOR"/>
    <property type="match status" value="1"/>
</dbReference>
<keyword evidence="2" id="KW-0804">Transcription</keyword>
<dbReference type="EMBL" id="JBHSDJ010000106">
    <property type="protein sequence ID" value="MFC4247905.1"/>
    <property type="molecule type" value="Genomic_DNA"/>
</dbReference>
<keyword evidence="1" id="KW-0805">Transcription regulation</keyword>
<dbReference type="AlphaFoldDB" id="A0ABD5P1H6"/>
<dbReference type="PANTHER" id="PTHR34236:SF1">
    <property type="entry name" value="DIMETHYL SULFOXIDE REDUCTASE TRANSCRIPTIONAL ACTIVATOR"/>
    <property type="match status" value="1"/>
</dbReference>
<dbReference type="Pfam" id="PF04967">
    <property type="entry name" value="HTH_10"/>
    <property type="match status" value="1"/>
</dbReference>
<comment type="caution">
    <text evidence="4">The sequence shown here is derived from an EMBL/GenBank/DDBJ whole genome shotgun (WGS) entry which is preliminary data.</text>
</comment>
<evidence type="ECO:0000256" key="1">
    <source>
        <dbReference type="ARBA" id="ARBA00023015"/>
    </source>
</evidence>
<dbReference type="Gene3D" id="1.10.10.10">
    <property type="entry name" value="Winged helix-like DNA-binding domain superfamily/Winged helix DNA-binding domain"/>
    <property type="match status" value="1"/>
</dbReference>
<organism evidence="4 5">
    <name type="scientific">Natribaculum luteum</name>
    <dbReference type="NCBI Taxonomy" id="1586232"/>
    <lineage>
        <taxon>Archaea</taxon>
        <taxon>Methanobacteriati</taxon>
        <taxon>Methanobacteriota</taxon>
        <taxon>Stenosarchaea group</taxon>
        <taxon>Halobacteria</taxon>
        <taxon>Halobacteriales</taxon>
        <taxon>Natrialbaceae</taxon>
        <taxon>Natribaculum</taxon>
    </lineage>
</organism>
<evidence type="ECO:0000313" key="5">
    <source>
        <dbReference type="Proteomes" id="UP001595821"/>
    </source>
</evidence>
<dbReference type="Proteomes" id="UP001595821">
    <property type="component" value="Unassembled WGS sequence"/>
</dbReference>
<feature type="domain" description="HTH bat-type" evidence="3">
    <location>
        <begin position="183"/>
        <end position="234"/>
    </location>
</feature>
<gene>
    <name evidence="4" type="ORF">ACFOZ7_13280</name>
</gene>
<dbReference type="RefSeq" id="WP_246976503.1">
    <property type="nucleotide sequence ID" value="NZ_CP095398.1"/>
</dbReference>
<proteinExistence type="predicted"/>
<sequence length="241" mass="27496">MTDQDRNFTGKSQLTLEIWHPDCWTLQVTEESSAGLLAHTVFNTTNERVKGHFTVYGDTTADIDDFIAATERSSLTHSVAEMQRRHGLGDRNPPGNTSRELFVEYDPDNSMSDALISQDFIQAAPVRVFDGRELWSLFIDDNRDGIQRRLNTIREMTDAEITVTKITCADTTVNRVASRSDELSGRQREVFELARKRNYYSWPREVTTRELADELDISKTTLLEHLRKAEAKLLNSEGPLL</sequence>
<evidence type="ECO:0000256" key="2">
    <source>
        <dbReference type="ARBA" id="ARBA00023163"/>
    </source>
</evidence>
<dbReference type="InterPro" id="IPR036388">
    <property type="entry name" value="WH-like_DNA-bd_sf"/>
</dbReference>
<accession>A0ABD5P1H6</accession>
<dbReference type="GeneID" id="71856101"/>
<name>A0ABD5P1H6_9EURY</name>
<reference evidence="4 5" key="1">
    <citation type="journal article" date="2014" name="Int. J. Syst. Evol. Microbiol.">
        <title>Complete genome sequence of Corynebacterium casei LMG S-19264T (=DSM 44701T), isolated from a smear-ripened cheese.</title>
        <authorList>
            <consortium name="US DOE Joint Genome Institute (JGI-PGF)"/>
            <person name="Walter F."/>
            <person name="Albersmeier A."/>
            <person name="Kalinowski J."/>
            <person name="Ruckert C."/>
        </authorList>
    </citation>
    <scope>NUCLEOTIDE SEQUENCE [LARGE SCALE GENOMIC DNA]</scope>
    <source>
        <strain evidence="4 5">IBRC-M 10912</strain>
    </source>
</reference>
<dbReference type="InterPro" id="IPR013324">
    <property type="entry name" value="RNA_pol_sigma_r3/r4-like"/>
</dbReference>
<evidence type="ECO:0000313" key="4">
    <source>
        <dbReference type="EMBL" id="MFC4247905.1"/>
    </source>
</evidence>
<dbReference type="SUPFAM" id="SSF88659">
    <property type="entry name" value="Sigma3 and sigma4 domains of RNA polymerase sigma factors"/>
    <property type="match status" value="1"/>
</dbReference>
<protein>
    <submittedName>
        <fullName evidence="4">Helix-turn-helix domain-containing protein</fullName>
    </submittedName>
</protein>
<evidence type="ECO:0000259" key="3">
    <source>
        <dbReference type="Pfam" id="PF04967"/>
    </source>
</evidence>
<dbReference type="InterPro" id="IPR007050">
    <property type="entry name" value="HTH_bacterioopsin"/>
</dbReference>